<sequence length="291" mass="30873">MNDRDDLSQALHNLVDHEPAGEAPVPELLRRGRSAARARVAGRTATALGAVAVIGVGAAVAGTGGSPQHSTAKHPTGGQSSVDSPHVELASAVEKTKNTSFRVRSFNDGNPPGEKSYCIGDYDPNQSVGSSNSYEAGAKVQEFRVIRGTYYVWSSSGGASPAGWRKVDFKKYSADLRKGGFKGDPADTFYCGGRTATLQGVLKEMKEEGPIRDLGRKTWKGKQYEVYSVTSTKPVVGDGSYDTTQAWVGVGSGYVEKLESWQAPKGAKAAPTGLTFSHFGEPVHVVKPPLQ</sequence>
<reference evidence="2" key="1">
    <citation type="submission" date="2020-08" db="EMBL/GenBank/DDBJ databases">
        <title>Whole genome shotgun sequence of Actinocatenispora sera NBRC 101916.</title>
        <authorList>
            <person name="Komaki H."/>
            <person name="Tamura T."/>
        </authorList>
    </citation>
    <scope>NUCLEOTIDE SEQUENCE</scope>
    <source>
        <strain evidence="2">NBRC 101916</strain>
    </source>
</reference>
<dbReference type="KEGG" id="aser:Asera_04740"/>
<evidence type="ECO:0000313" key="2">
    <source>
        <dbReference type="EMBL" id="BCJ26366.1"/>
    </source>
</evidence>
<dbReference type="EMBL" id="AP023354">
    <property type="protein sequence ID" value="BCJ26366.1"/>
    <property type="molecule type" value="Genomic_DNA"/>
</dbReference>
<keyword evidence="3" id="KW-1185">Reference proteome</keyword>
<name>A0A810KVM9_9ACTN</name>
<proteinExistence type="predicted"/>
<evidence type="ECO:0000313" key="3">
    <source>
        <dbReference type="Proteomes" id="UP000680750"/>
    </source>
</evidence>
<evidence type="ECO:0000256" key="1">
    <source>
        <dbReference type="SAM" id="MobiDB-lite"/>
    </source>
</evidence>
<feature type="region of interest" description="Disordered" evidence="1">
    <location>
        <begin position="63"/>
        <end position="85"/>
    </location>
</feature>
<protein>
    <submittedName>
        <fullName evidence="2">Uncharacterized protein</fullName>
    </submittedName>
</protein>
<accession>A0A810KVM9</accession>
<dbReference type="Proteomes" id="UP000680750">
    <property type="component" value="Chromosome"/>
</dbReference>
<dbReference type="RefSeq" id="WP_030446840.1">
    <property type="nucleotide sequence ID" value="NZ_AP023354.1"/>
</dbReference>
<gene>
    <name evidence="2" type="ORF">Asera_04740</name>
</gene>
<organism evidence="2 3">
    <name type="scientific">Actinocatenispora sera</name>
    <dbReference type="NCBI Taxonomy" id="390989"/>
    <lineage>
        <taxon>Bacteria</taxon>
        <taxon>Bacillati</taxon>
        <taxon>Actinomycetota</taxon>
        <taxon>Actinomycetes</taxon>
        <taxon>Micromonosporales</taxon>
        <taxon>Micromonosporaceae</taxon>
        <taxon>Actinocatenispora</taxon>
    </lineage>
</organism>
<dbReference type="AlphaFoldDB" id="A0A810KVM9"/>